<feature type="compositionally biased region" description="Basic and acidic residues" evidence="1">
    <location>
        <begin position="447"/>
        <end position="457"/>
    </location>
</feature>
<keyword evidence="3" id="KW-1185">Reference proteome</keyword>
<gene>
    <name evidence="2" type="ORF">FRACYDRAFT_234690</name>
</gene>
<dbReference type="OrthoDB" id="2099474at2759"/>
<dbReference type="AlphaFoldDB" id="A0A1E7FSH6"/>
<accession>A0A1E7FSH6</accession>
<dbReference type="InParanoid" id="A0A1E7FSH6"/>
<evidence type="ECO:0000313" key="3">
    <source>
        <dbReference type="Proteomes" id="UP000095751"/>
    </source>
</evidence>
<evidence type="ECO:0000256" key="1">
    <source>
        <dbReference type="SAM" id="MobiDB-lite"/>
    </source>
</evidence>
<proteinExistence type="predicted"/>
<organism evidence="2 3">
    <name type="scientific">Fragilariopsis cylindrus CCMP1102</name>
    <dbReference type="NCBI Taxonomy" id="635003"/>
    <lineage>
        <taxon>Eukaryota</taxon>
        <taxon>Sar</taxon>
        <taxon>Stramenopiles</taxon>
        <taxon>Ochrophyta</taxon>
        <taxon>Bacillariophyta</taxon>
        <taxon>Bacillariophyceae</taxon>
        <taxon>Bacillariophycidae</taxon>
        <taxon>Bacillariales</taxon>
        <taxon>Bacillariaceae</taxon>
        <taxon>Fragilariopsis</taxon>
    </lineage>
</organism>
<dbReference type="Gene3D" id="3.40.50.150">
    <property type="entry name" value="Vaccinia Virus protein VP39"/>
    <property type="match status" value="1"/>
</dbReference>
<feature type="compositionally biased region" description="Low complexity" evidence="1">
    <location>
        <begin position="458"/>
        <end position="475"/>
    </location>
</feature>
<dbReference type="Proteomes" id="UP000095751">
    <property type="component" value="Unassembled WGS sequence"/>
</dbReference>
<sequence>MGRKRANSDILDGTKKKKKEPLQDGLTAQASAESPSQRCWKCRGRGKKYQKSTQAHDGTACKVCEGEGIRKKSQRSQDLASKPGQILKLRGYPEDHPLRQIFTSGFSGPSSWWGRLLRRRRRKCSQDDEESFDYLQTNLRPYNGELVGSLGCGDWRIYQIADGNKLTVDDFVCAWVAAEEMRKRGYGSHLHRDNAMIGVDGKRMFGGGDNEEKPRISDDGTANNRLFNHADIGTGCGSVLMMTAWAFLGEINSVGIEAQKVSFDCLRRGLEWNIGSDGSHSNDVIQIRQEDLRTWDGCGVAPEGPSAAVEGILPSSLSSSLSSTTLRPPYRLITGTPPYFPLDSFVASQNHNQKVCCRVPTRGCASDYIKAASRLLLEEGDYTASTDIDGGVFCMVEAAFNKAEADVLDTVEKCNMRVRRRVDVVTRFGLEPRFSCWVMTKKKKKSDSKNNKNKSDSGKATTANKSSSTTSSGNSNDNKLKKCSGDIKYDFPIETFTLRNADLTRTEEYSNAMEIMGWVDFEKYKKQSGEEADETTNSTS</sequence>
<reference evidence="2 3" key="1">
    <citation type="submission" date="2016-09" db="EMBL/GenBank/DDBJ databases">
        <title>Extensive genetic diversity and differential bi-allelic expression allows diatom success in the polar Southern Ocean.</title>
        <authorList>
            <consortium name="DOE Joint Genome Institute"/>
            <person name="Mock T."/>
            <person name="Otillar R.P."/>
            <person name="Strauss J."/>
            <person name="Dupont C."/>
            <person name="Frickenhaus S."/>
            <person name="Maumus F."/>
            <person name="Mcmullan M."/>
            <person name="Sanges R."/>
            <person name="Schmutz J."/>
            <person name="Toseland A."/>
            <person name="Valas R."/>
            <person name="Veluchamy A."/>
            <person name="Ward B.J."/>
            <person name="Allen A."/>
            <person name="Barry K."/>
            <person name="Falciatore A."/>
            <person name="Ferrante M."/>
            <person name="Fortunato A.E."/>
            <person name="Gloeckner G."/>
            <person name="Gruber A."/>
            <person name="Hipkin R."/>
            <person name="Janech M."/>
            <person name="Kroth P."/>
            <person name="Leese F."/>
            <person name="Lindquist E."/>
            <person name="Lyon B.R."/>
            <person name="Martin J."/>
            <person name="Mayer C."/>
            <person name="Parker M."/>
            <person name="Quesneville H."/>
            <person name="Raymond J."/>
            <person name="Uhlig C."/>
            <person name="Valentin K.U."/>
            <person name="Worden A.Z."/>
            <person name="Armbrust E.V."/>
            <person name="Bowler C."/>
            <person name="Green B."/>
            <person name="Moulton V."/>
            <person name="Van Oosterhout C."/>
            <person name="Grigoriev I."/>
        </authorList>
    </citation>
    <scope>NUCLEOTIDE SEQUENCE [LARGE SCALE GENOMIC DNA]</scope>
    <source>
        <strain evidence="2 3">CCMP1102</strain>
    </source>
</reference>
<dbReference type="EMBL" id="KV784354">
    <property type="protein sequence ID" value="OEU21064.1"/>
    <property type="molecule type" value="Genomic_DNA"/>
</dbReference>
<protein>
    <submittedName>
        <fullName evidence="2">Uncharacterized protein</fullName>
    </submittedName>
</protein>
<evidence type="ECO:0000313" key="2">
    <source>
        <dbReference type="EMBL" id="OEU21064.1"/>
    </source>
</evidence>
<name>A0A1E7FSH6_9STRA</name>
<dbReference type="KEGG" id="fcy:FRACYDRAFT_234690"/>
<dbReference type="InterPro" id="IPR029063">
    <property type="entry name" value="SAM-dependent_MTases_sf"/>
</dbReference>
<feature type="region of interest" description="Disordered" evidence="1">
    <location>
        <begin position="445"/>
        <end position="477"/>
    </location>
</feature>
<feature type="region of interest" description="Disordered" evidence="1">
    <location>
        <begin position="1"/>
        <end position="34"/>
    </location>
</feature>